<dbReference type="AlphaFoldDB" id="A0A8X6N627"/>
<gene>
    <name evidence="1" type="ORF">NPIL_412311</name>
</gene>
<reference evidence="1" key="1">
    <citation type="submission" date="2020-08" db="EMBL/GenBank/DDBJ databases">
        <title>Multicomponent nature underlies the extraordinary mechanical properties of spider dragline silk.</title>
        <authorList>
            <person name="Kono N."/>
            <person name="Nakamura H."/>
            <person name="Mori M."/>
            <person name="Yoshida Y."/>
            <person name="Ohtoshi R."/>
            <person name="Malay A.D."/>
            <person name="Moran D.A.P."/>
            <person name="Tomita M."/>
            <person name="Numata K."/>
            <person name="Arakawa K."/>
        </authorList>
    </citation>
    <scope>NUCLEOTIDE SEQUENCE</scope>
</reference>
<evidence type="ECO:0000313" key="2">
    <source>
        <dbReference type="Proteomes" id="UP000887013"/>
    </source>
</evidence>
<dbReference type="Proteomes" id="UP000887013">
    <property type="component" value="Unassembled WGS sequence"/>
</dbReference>
<keyword evidence="2" id="KW-1185">Reference proteome</keyword>
<name>A0A8X6N627_NEPPI</name>
<dbReference type="EMBL" id="BMAW01100788">
    <property type="protein sequence ID" value="GFS96705.1"/>
    <property type="molecule type" value="Genomic_DNA"/>
</dbReference>
<evidence type="ECO:0000313" key="1">
    <source>
        <dbReference type="EMBL" id="GFS96705.1"/>
    </source>
</evidence>
<protein>
    <submittedName>
        <fullName evidence="1">Uncharacterized protein</fullName>
    </submittedName>
</protein>
<comment type="caution">
    <text evidence="1">The sequence shown here is derived from an EMBL/GenBank/DDBJ whole genome shotgun (WGS) entry which is preliminary data.</text>
</comment>
<sequence length="83" mass="9116">MISGHMDKLIPKPDRNNSLFICKDKLPCRFCVGSDNQTRTTGVVEHLLSPPCPSPKGGDEFQKIAALPPPTVGPPLLFFSTYF</sequence>
<proteinExistence type="predicted"/>
<accession>A0A8X6N627</accession>
<organism evidence="1 2">
    <name type="scientific">Nephila pilipes</name>
    <name type="common">Giant wood spider</name>
    <name type="synonym">Nephila maculata</name>
    <dbReference type="NCBI Taxonomy" id="299642"/>
    <lineage>
        <taxon>Eukaryota</taxon>
        <taxon>Metazoa</taxon>
        <taxon>Ecdysozoa</taxon>
        <taxon>Arthropoda</taxon>
        <taxon>Chelicerata</taxon>
        <taxon>Arachnida</taxon>
        <taxon>Araneae</taxon>
        <taxon>Araneomorphae</taxon>
        <taxon>Entelegynae</taxon>
        <taxon>Araneoidea</taxon>
        <taxon>Nephilidae</taxon>
        <taxon>Nephila</taxon>
    </lineage>
</organism>